<evidence type="ECO:0000313" key="2">
    <source>
        <dbReference type="EMBL" id="WEK47450.1"/>
    </source>
</evidence>
<sequence>MREAVVATILVAAAGAAVYFMPAGLFGSGGEYPLTVREAQTLLNHADLRKGQLPFGTLAVRRSSPRPGELRFAAGNPAALDCRAILTAVGDRGVDVVTRCKPGDPRRAGLAEPAFAEYVAAVLGKRQFDENRLPPAAAMAGTAPGSLDAMQPRPAQAAGPAADDKDGAADDIEGQDPAPADAARGVDPGGPESADRTG</sequence>
<dbReference type="AlphaFoldDB" id="A0AAJ5X7P2"/>
<proteinExistence type="predicted"/>
<reference evidence="2" key="1">
    <citation type="submission" date="2023-03" db="EMBL/GenBank/DDBJ databases">
        <title>Andean soil-derived lignocellulolytic bacterial consortium as a source of novel taxa and putative plastic-active enzymes.</title>
        <authorList>
            <person name="Diaz-Garcia L."/>
            <person name="Chuvochina M."/>
            <person name="Feuerriegel G."/>
            <person name="Bunk B."/>
            <person name="Sproer C."/>
            <person name="Streit W.R."/>
            <person name="Rodriguez L.M."/>
            <person name="Overmann J."/>
            <person name="Jimenez D.J."/>
        </authorList>
    </citation>
    <scope>NUCLEOTIDE SEQUENCE</scope>
    <source>
        <strain evidence="2">MAG 26</strain>
    </source>
</reference>
<evidence type="ECO:0000256" key="1">
    <source>
        <dbReference type="SAM" id="MobiDB-lite"/>
    </source>
</evidence>
<feature type="region of interest" description="Disordered" evidence="1">
    <location>
        <begin position="136"/>
        <end position="198"/>
    </location>
</feature>
<organism evidence="2 3">
    <name type="scientific">Candidatus Andeanibacterium colombiense</name>
    <dbReference type="NCBI Taxonomy" id="3121345"/>
    <lineage>
        <taxon>Bacteria</taxon>
        <taxon>Pseudomonadati</taxon>
        <taxon>Pseudomonadota</taxon>
        <taxon>Alphaproteobacteria</taxon>
        <taxon>Sphingomonadales</taxon>
        <taxon>Sphingomonadaceae</taxon>
        <taxon>Candidatus Andeanibacterium</taxon>
    </lineage>
</organism>
<feature type="compositionally biased region" description="Low complexity" evidence="1">
    <location>
        <begin position="136"/>
        <end position="145"/>
    </location>
</feature>
<accession>A0AAJ5X7P2</accession>
<protein>
    <submittedName>
        <fullName evidence="2">Uncharacterized protein</fullName>
    </submittedName>
</protein>
<name>A0AAJ5X7P2_9SPHN</name>
<evidence type="ECO:0000313" key="3">
    <source>
        <dbReference type="Proteomes" id="UP001218362"/>
    </source>
</evidence>
<dbReference type="KEGG" id="acob:P0Y56_03940"/>
<gene>
    <name evidence="2" type="ORF">P0Y56_03940</name>
</gene>
<dbReference type="Proteomes" id="UP001218362">
    <property type="component" value="Chromosome"/>
</dbReference>
<dbReference type="EMBL" id="CP119316">
    <property type="protein sequence ID" value="WEK47450.1"/>
    <property type="molecule type" value="Genomic_DNA"/>
</dbReference>